<dbReference type="PANTHER" id="PTHR32071:SF113">
    <property type="entry name" value="ALGINATE BIOSYNTHESIS TRANSCRIPTIONAL REGULATORY PROTEIN ALGB"/>
    <property type="match status" value="1"/>
</dbReference>
<dbReference type="EMBL" id="BMKL01000001">
    <property type="protein sequence ID" value="GGD91890.1"/>
    <property type="molecule type" value="Genomic_DNA"/>
</dbReference>
<keyword evidence="7" id="KW-0804">Transcription</keyword>
<dbReference type="InterPro" id="IPR011006">
    <property type="entry name" value="CheY-like_superfamily"/>
</dbReference>
<dbReference type="InterPro" id="IPR002197">
    <property type="entry name" value="HTH_Fis"/>
</dbReference>
<dbReference type="PROSITE" id="PS00688">
    <property type="entry name" value="SIGMA54_INTERACT_3"/>
    <property type="match status" value="1"/>
</dbReference>
<evidence type="ECO:0000259" key="10">
    <source>
        <dbReference type="PROSITE" id="PS50110"/>
    </source>
</evidence>
<evidence type="ECO:0000256" key="1">
    <source>
        <dbReference type="ARBA" id="ARBA00022741"/>
    </source>
</evidence>
<dbReference type="InterPro" id="IPR001789">
    <property type="entry name" value="Sig_transdc_resp-reg_receiver"/>
</dbReference>
<evidence type="ECO:0000256" key="6">
    <source>
        <dbReference type="ARBA" id="ARBA00023159"/>
    </source>
</evidence>
<evidence type="ECO:0000259" key="9">
    <source>
        <dbReference type="PROSITE" id="PS50045"/>
    </source>
</evidence>
<dbReference type="SUPFAM" id="SSF52540">
    <property type="entry name" value="P-loop containing nucleoside triphosphate hydrolases"/>
    <property type="match status" value="1"/>
</dbReference>
<dbReference type="SMART" id="SM00448">
    <property type="entry name" value="REC"/>
    <property type="match status" value="1"/>
</dbReference>
<keyword evidence="2" id="KW-0067">ATP-binding</keyword>
<dbReference type="InterPro" id="IPR025943">
    <property type="entry name" value="Sigma_54_int_dom_ATP-bd_2"/>
</dbReference>
<dbReference type="PROSITE" id="PS50110">
    <property type="entry name" value="RESPONSE_REGULATORY"/>
    <property type="match status" value="1"/>
</dbReference>
<keyword evidence="5" id="KW-0238">DNA-binding</keyword>
<dbReference type="Pfam" id="PF00158">
    <property type="entry name" value="Sigma54_activat"/>
    <property type="match status" value="1"/>
</dbReference>
<evidence type="ECO:0000256" key="5">
    <source>
        <dbReference type="ARBA" id="ARBA00023125"/>
    </source>
</evidence>
<dbReference type="CDD" id="cd00009">
    <property type="entry name" value="AAA"/>
    <property type="match status" value="1"/>
</dbReference>
<keyword evidence="3" id="KW-0902">Two-component regulatory system</keyword>
<dbReference type="InterPro" id="IPR027417">
    <property type="entry name" value="P-loop_NTPase"/>
</dbReference>
<dbReference type="SUPFAM" id="SSF46689">
    <property type="entry name" value="Homeodomain-like"/>
    <property type="match status" value="1"/>
</dbReference>
<dbReference type="Gene3D" id="3.40.50.2300">
    <property type="match status" value="1"/>
</dbReference>
<dbReference type="SMART" id="SM00382">
    <property type="entry name" value="AAA"/>
    <property type="match status" value="1"/>
</dbReference>
<dbReference type="InterPro" id="IPR058031">
    <property type="entry name" value="AAA_lid_NorR"/>
</dbReference>
<dbReference type="Proteomes" id="UP000619041">
    <property type="component" value="Unassembled WGS sequence"/>
</dbReference>
<evidence type="ECO:0000256" key="7">
    <source>
        <dbReference type="ARBA" id="ARBA00023163"/>
    </source>
</evidence>
<dbReference type="InterPro" id="IPR014264">
    <property type="entry name" value="PEP-CTERM_resp_reg"/>
</dbReference>
<feature type="domain" description="Response regulatory" evidence="10">
    <location>
        <begin position="7"/>
        <end position="124"/>
    </location>
</feature>
<dbReference type="InterPro" id="IPR009057">
    <property type="entry name" value="Homeodomain-like_sf"/>
</dbReference>
<dbReference type="InterPro" id="IPR002078">
    <property type="entry name" value="Sigma_54_int"/>
</dbReference>
<evidence type="ECO:0000313" key="11">
    <source>
        <dbReference type="EMBL" id="GGD91890.1"/>
    </source>
</evidence>
<sequence>MPHDKPRLLIIEDDEGLQAQLKWAYEDFAVTVVGDRDSAIAALRAEEPEVVTLDLGLPPDPDGTSEGFAVLDEIMALKPDTKVIVASGHGARESALKAIERGAYDFYQKPVDIDALGLIVRRAHALRTIEAENRRLAAKVGEDKTVLGTLITAAPEMAKVARTIERVANTNVSVMLLGASGTGKELLARGLHEASDRRGGAFVALNCAAIPETLLEAELFGHEKGAFTGAVRTNEGKIELAHGGTLFLDEVGDIPLPLQVKLLRFLQERTIERIGGRKPIAVDTRIVCATHQDLEAMIAAGTFREDLFYRLAEIVVKVPTLAERPGDAVLLAKAFLARFAREMNPSVKGFAPDALAAIDAWRWPGNVRELENRVKRAVIMADGKLVGAADLDLETGADEEVGEVLNLKSAREKADRTVIRHALARSEGNISNSAKLLGISRPTLYDLLKQYDLQA</sequence>
<dbReference type="Pfam" id="PF25601">
    <property type="entry name" value="AAA_lid_14"/>
    <property type="match status" value="1"/>
</dbReference>
<dbReference type="SUPFAM" id="SSF52172">
    <property type="entry name" value="CheY-like"/>
    <property type="match status" value="1"/>
</dbReference>
<keyword evidence="12" id="KW-1185">Reference proteome</keyword>
<dbReference type="PRINTS" id="PR01590">
    <property type="entry name" value="HTHFIS"/>
</dbReference>
<protein>
    <submittedName>
        <fullName evidence="11">PEP-CTERM-box response regulator transcription factor</fullName>
    </submittedName>
</protein>
<dbReference type="PROSITE" id="PS50045">
    <property type="entry name" value="SIGMA54_INTERACT_4"/>
    <property type="match status" value="1"/>
</dbReference>
<dbReference type="Pfam" id="PF02954">
    <property type="entry name" value="HTH_8"/>
    <property type="match status" value="1"/>
</dbReference>
<dbReference type="PANTHER" id="PTHR32071">
    <property type="entry name" value="TRANSCRIPTIONAL REGULATORY PROTEIN"/>
    <property type="match status" value="1"/>
</dbReference>
<dbReference type="Gene3D" id="3.40.50.300">
    <property type="entry name" value="P-loop containing nucleotide triphosphate hydrolases"/>
    <property type="match status" value="1"/>
</dbReference>
<keyword evidence="4" id="KW-0805">Transcription regulation</keyword>
<keyword evidence="1" id="KW-0547">Nucleotide-binding</keyword>
<dbReference type="Pfam" id="PF00072">
    <property type="entry name" value="Response_reg"/>
    <property type="match status" value="1"/>
</dbReference>
<evidence type="ECO:0000256" key="2">
    <source>
        <dbReference type="ARBA" id="ARBA00022840"/>
    </source>
</evidence>
<keyword evidence="6" id="KW-0010">Activator</keyword>
<dbReference type="InterPro" id="IPR025944">
    <property type="entry name" value="Sigma_54_int_dom_CS"/>
</dbReference>
<feature type="domain" description="Sigma-54 factor interaction" evidence="9">
    <location>
        <begin position="150"/>
        <end position="379"/>
    </location>
</feature>
<dbReference type="NCBIfam" id="TIGR02915">
    <property type="entry name" value="PEP_resp_reg"/>
    <property type="match status" value="1"/>
</dbReference>
<evidence type="ECO:0000256" key="3">
    <source>
        <dbReference type="ARBA" id="ARBA00023012"/>
    </source>
</evidence>
<dbReference type="RefSeq" id="WP_188644081.1">
    <property type="nucleotide sequence ID" value="NZ_BMKL01000001.1"/>
</dbReference>
<keyword evidence="8" id="KW-0597">Phosphoprotein</keyword>
<evidence type="ECO:0000313" key="12">
    <source>
        <dbReference type="Proteomes" id="UP000619041"/>
    </source>
</evidence>
<dbReference type="InterPro" id="IPR003593">
    <property type="entry name" value="AAA+_ATPase"/>
</dbReference>
<dbReference type="Gene3D" id="1.10.10.60">
    <property type="entry name" value="Homeodomain-like"/>
    <property type="match status" value="1"/>
</dbReference>
<organism evidence="11 12">
    <name type="scientific">Tsuneonella deserti</name>
    <dbReference type="NCBI Taxonomy" id="2035528"/>
    <lineage>
        <taxon>Bacteria</taxon>
        <taxon>Pseudomonadati</taxon>
        <taxon>Pseudomonadota</taxon>
        <taxon>Alphaproteobacteria</taxon>
        <taxon>Sphingomonadales</taxon>
        <taxon>Erythrobacteraceae</taxon>
        <taxon>Tsuneonella</taxon>
    </lineage>
</organism>
<evidence type="ECO:0000256" key="4">
    <source>
        <dbReference type="ARBA" id="ARBA00023015"/>
    </source>
</evidence>
<feature type="modified residue" description="4-aspartylphosphate" evidence="8">
    <location>
        <position position="54"/>
    </location>
</feature>
<accession>A0ABQ1S3W7</accession>
<comment type="caution">
    <text evidence="11">The sequence shown here is derived from an EMBL/GenBank/DDBJ whole genome shotgun (WGS) entry which is preliminary data.</text>
</comment>
<evidence type="ECO:0000256" key="8">
    <source>
        <dbReference type="PROSITE-ProRule" id="PRU00169"/>
    </source>
</evidence>
<dbReference type="PROSITE" id="PS00676">
    <property type="entry name" value="SIGMA54_INTERACT_2"/>
    <property type="match status" value="1"/>
</dbReference>
<dbReference type="Gene3D" id="1.10.8.60">
    <property type="match status" value="1"/>
</dbReference>
<proteinExistence type="predicted"/>
<gene>
    <name evidence="11" type="ORF">GCM10011515_09490</name>
</gene>
<reference evidence="12" key="1">
    <citation type="journal article" date="2019" name="Int. J. Syst. Evol. Microbiol.">
        <title>The Global Catalogue of Microorganisms (GCM) 10K type strain sequencing project: providing services to taxonomists for standard genome sequencing and annotation.</title>
        <authorList>
            <consortium name="The Broad Institute Genomics Platform"/>
            <consortium name="The Broad Institute Genome Sequencing Center for Infectious Disease"/>
            <person name="Wu L."/>
            <person name="Ma J."/>
        </authorList>
    </citation>
    <scope>NUCLEOTIDE SEQUENCE [LARGE SCALE GENOMIC DNA]</scope>
    <source>
        <strain evidence="12">CGMCC 1.15959</strain>
    </source>
</reference>
<name>A0ABQ1S3W7_9SPHN</name>